<dbReference type="OrthoDB" id="128412at2759"/>
<evidence type="ECO:0000313" key="2">
    <source>
        <dbReference type="Proteomes" id="UP000198211"/>
    </source>
</evidence>
<reference evidence="2" key="1">
    <citation type="submission" date="2017-03" db="EMBL/GenBank/DDBJ databases">
        <title>Phytopthora megakarya and P. palmivora, two closely related causual agents of cacao black pod achieved similar genome size and gene model numbers by different mechanisms.</title>
        <authorList>
            <person name="Ali S."/>
            <person name="Shao J."/>
            <person name="Larry D.J."/>
            <person name="Kronmiller B."/>
            <person name="Shen D."/>
            <person name="Strem M.D."/>
            <person name="Melnick R.L."/>
            <person name="Guiltinan M.J."/>
            <person name="Tyler B.M."/>
            <person name="Meinhardt L.W."/>
            <person name="Bailey B.A."/>
        </authorList>
    </citation>
    <scope>NUCLEOTIDE SEQUENCE [LARGE SCALE GENOMIC DNA]</scope>
    <source>
        <strain evidence="2">zdho120</strain>
    </source>
</reference>
<dbReference type="InterPro" id="IPR021109">
    <property type="entry name" value="Peptidase_aspartic_dom_sf"/>
</dbReference>
<accession>A0A225WWW2</accession>
<proteinExistence type="predicted"/>
<comment type="caution">
    <text evidence="1">The sequence shown here is derived from an EMBL/GenBank/DDBJ whole genome shotgun (WGS) entry which is preliminary data.</text>
</comment>
<evidence type="ECO:0000313" key="1">
    <source>
        <dbReference type="EMBL" id="OWZ22185.1"/>
    </source>
</evidence>
<dbReference type="Gene3D" id="2.40.70.10">
    <property type="entry name" value="Acid Proteases"/>
    <property type="match status" value="1"/>
</dbReference>
<keyword evidence="2" id="KW-1185">Reference proteome</keyword>
<sequence length="282" mass="32465">MASMFQDPMSSRLGPSGLFHADGTYPEFPVESRLRDGERYGWWTTHQPGKEKRRIVTVHGAVNDMRTRILLHTGASLSMISLVLAREHKLKLNRQNQVKITASTEVKITLGSRVAHIRGLWVTNIGEGLDVLLGMYFMFRAGVRVCVREGLVQLPDEESIPMYNDPRALTCQLRLQKICISCPENTRSPVSTYESRTRSHLGWTWVVYQARPWPVAIKVVNVSKHSVWIDMKTPLARIVQYGSFPQVGRFVRPGTRDYREWQTLILEHVRSEQDRLRAERKE</sequence>
<dbReference type="Proteomes" id="UP000198211">
    <property type="component" value="Unassembled WGS sequence"/>
</dbReference>
<gene>
    <name evidence="1" type="ORF">PHMEG_0003152</name>
</gene>
<organism evidence="1 2">
    <name type="scientific">Phytophthora megakarya</name>
    <dbReference type="NCBI Taxonomy" id="4795"/>
    <lineage>
        <taxon>Eukaryota</taxon>
        <taxon>Sar</taxon>
        <taxon>Stramenopiles</taxon>
        <taxon>Oomycota</taxon>
        <taxon>Peronosporomycetes</taxon>
        <taxon>Peronosporales</taxon>
        <taxon>Peronosporaceae</taxon>
        <taxon>Phytophthora</taxon>
    </lineage>
</organism>
<name>A0A225WWW2_9STRA</name>
<protein>
    <recommendedName>
        <fullName evidence="3">Peptidase A2 domain-containing protein</fullName>
    </recommendedName>
</protein>
<dbReference type="AlphaFoldDB" id="A0A225WWW2"/>
<dbReference type="EMBL" id="NBNE01000156">
    <property type="protein sequence ID" value="OWZ22185.1"/>
    <property type="molecule type" value="Genomic_DNA"/>
</dbReference>
<dbReference type="SUPFAM" id="SSF50630">
    <property type="entry name" value="Acid proteases"/>
    <property type="match status" value="1"/>
</dbReference>
<evidence type="ECO:0008006" key="3">
    <source>
        <dbReference type="Google" id="ProtNLM"/>
    </source>
</evidence>